<dbReference type="PANTHER" id="PTHR43512:SF4">
    <property type="entry name" value="TRANSLATION FACTOR GUF1 HOMOLOG, CHLOROPLASTIC"/>
    <property type="match status" value="1"/>
</dbReference>
<keyword evidence="9" id="KW-1185">Reference proteome</keyword>
<dbReference type="Gene3D" id="3.40.50.300">
    <property type="entry name" value="P-loop containing nucleotide triphosphate hydrolases"/>
    <property type="match status" value="1"/>
</dbReference>
<keyword evidence="8" id="KW-0251">Elongation factor</keyword>
<dbReference type="InterPro" id="IPR031157">
    <property type="entry name" value="G_TR_CS"/>
</dbReference>
<comment type="caution">
    <text evidence="8">The sequence shown here is derived from an EMBL/GenBank/DDBJ whole genome shotgun (WGS) entry which is preliminary data.</text>
</comment>
<dbReference type="InterPro" id="IPR013842">
    <property type="entry name" value="LepA_CTD"/>
</dbReference>
<dbReference type="InterPro" id="IPR027417">
    <property type="entry name" value="P-loop_NTPase"/>
</dbReference>
<dbReference type="Pfam" id="PF06421">
    <property type="entry name" value="LepA_C"/>
    <property type="match status" value="1"/>
</dbReference>
<dbReference type="EMBL" id="REGR01000004">
    <property type="protein sequence ID" value="RXZ44283.1"/>
    <property type="molecule type" value="Genomic_DNA"/>
</dbReference>
<dbReference type="Gene3D" id="2.40.30.10">
    <property type="entry name" value="Translation factors"/>
    <property type="match status" value="1"/>
</dbReference>
<comment type="similarity">
    <text evidence="1 6">Belongs to the TRAFAC class translation factor GTPase superfamily. Classic translation factor GTPase family. LepA subfamily.</text>
</comment>
<dbReference type="GO" id="GO:0016787">
    <property type="term" value="F:hydrolase activity"/>
    <property type="evidence" value="ECO:0007669"/>
    <property type="project" value="UniProtKB-KW"/>
</dbReference>
<dbReference type="InterPro" id="IPR035654">
    <property type="entry name" value="LepA_IV"/>
</dbReference>
<dbReference type="InterPro" id="IPR035647">
    <property type="entry name" value="EFG_III/V"/>
</dbReference>
<dbReference type="Pfam" id="PF03144">
    <property type="entry name" value="GTP_EFTU_D2"/>
    <property type="match status" value="1"/>
</dbReference>
<feature type="domain" description="Tr-type G" evidence="7">
    <location>
        <begin position="2"/>
        <end position="184"/>
    </location>
</feature>
<dbReference type="InterPro" id="IPR005225">
    <property type="entry name" value="Small_GTP-bd"/>
</dbReference>
<feature type="binding site" evidence="6">
    <location>
        <begin position="14"/>
        <end position="19"/>
    </location>
    <ligand>
        <name>GTP</name>
        <dbReference type="ChEBI" id="CHEBI:37565"/>
    </ligand>
</feature>
<dbReference type="InterPro" id="IPR009000">
    <property type="entry name" value="Transl_B-barrel_sf"/>
</dbReference>
<dbReference type="Gene3D" id="3.30.70.240">
    <property type="match status" value="1"/>
</dbReference>
<comment type="subcellular location">
    <subcellularLocation>
        <location evidence="6">Cell membrane</location>
        <topology evidence="6">Peripheral membrane protein</topology>
        <orientation evidence="6">Cytoplasmic side</orientation>
    </subcellularLocation>
</comment>
<evidence type="ECO:0000256" key="1">
    <source>
        <dbReference type="ARBA" id="ARBA00005454"/>
    </source>
</evidence>
<sequence>MNHIRNFSIIAHIDHGKSTLADRFIQYCGGLELREMSAQVLDSMDIEKERGITIKAQTAALSYKARDGQVYNLNLIDTPGHVDFSYEVSRSLSACEGALLVVDASQGVEAQTVANCYTAIDLGVEVVAVLNKIDLPSAEPERVIQEIEDIIGIEATDAVHASAKSGIGIEDILETVIAKIPPPQGNPDGPLKALIVDSWFDNYVGVVMLVRVIDGSLKPKDKIKFMATGAEYLCEQVGVFTPKSVQRPNLNAGEVGFVIAGIKELKSAKVGDTITLANKPATEPLPGFKEVQSQVFAGLYPVESHDYENLRDALEKLQLNDAALKYEPEVSQALGFGFRCGFLGLLHLEIVQERLEREFDMDLITTAPTVVYEVLMKDGVLLEVENPSKLPDLSKIEEIREPIITATILVPQDYVGSVMTLCNQKRGLQRNMQYMGRQVMLTYEMPMNEVVMDFFDKLKSTSRGYASLDYEFKEFRAADLVKLDILVNSEKVDALSLIVHRATSQYRGRELASKMRELIPRQMFDIAVQAAIGSHIIARETIKALRKNVLAKCYGGDITRKKKLLEKQKAGKKRMKQVGNVEIPQEAFLAILQVGDK</sequence>
<evidence type="ECO:0000313" key="9">
    <source>
        <dbReference type="Proteomes" id="UP000290682"/>
    </source>
</evidence>
<name>A0ABY0FDM1_9NEIS</name>
<dbReference type="RefSeq" id="WP_129212500.1">
    <property type="nucleotide sequence ID" value="NZ_REGR01000004.1"/>
</dbReference>
<evidence type="ECO:0000259" key="7">
    <source>
        <dbReference type="PROSITE" id="PS51722"/>
    </source>
</evidence>
<dbReference type="NCBIfam" id="TIGR01393">
    <property type="entry name" value="lepA"/>
    <property type="match status" value="1"/>
</dbReference>
<comment type="function">
    <text evidence="6">Required for accurate and efficient protein synthesis under certain stress conditions. May act as a fidelity factor of the translation reaction, by catalyzing a one-codon backward translocation of tRNAs on improperly translocated ribosomes. Back-translocation proceeds from a post-translocation (POST) complex to a pre-translocation (PRE) complex, thus giving elongation factor G a second chance to translocate the tRNAs correctly. Binds to ribosomes in a GTP-dependent manner.</text>
</comment>
<dbReference type="InterPro" id="IPR006297">
    <property type="entry name" value="EF-4"/>
</dbReference>
<keyword evidence="3 6" id="KW-0378">Hydrolase</keyword>
<evidence type="ECO:0000256" key="3">
    <source>
        <dbReference type="ARBA" id="ARBA00022801"/>
    </source>
</evidence>
<keyword evidence="2 6" id="KW-0547">Nucleotide-binding</keyword>
<dbReference type="CDD" id="cd16260">
    <property type="entry name" value="EF4_III"/>
    <property type="match status" value="1"/>
</dbReference>
<proteinExistence type="inferred from homology"/>
<reference evidence="8 9" key="1">
    <citation type="submission" date="2018-10" db="EMBL/GenBank/DDBJ databases">
        <title>Draft genome of Fastidiocella sp. strain 375T, a bacterium isolated from a karstic cave dripping water.</title>
        <authorList>
            <person name="Coelho C."/>
            <person name="Verissimo A."/>
            <person name="Tiago I."/>
        </authorList>
    </citation>
    <scope>NUCLEOTIDE SEQUENCE [LARGE SCALE GENOMIC DNA]</scope>
    <source>
        <strain evidence="8 9">CAVE-375</strain>
    </source>
</reference>
<dbReference type="CDD" id="cd03699">
    <property type="entry name" value="EF4_II"/>
    <property type="match status" value="1"/>
</dbReference>
<evidence type="ECO:0000256" key="4">
    <source>
        <dbReference type="ARBA" id="ARBA00022917"/>
    </source>
</evidence>
<evidence type="ECO:0000313" key="8">
    <source>
        <dbReference type="EMBL" id="RXZ44283.1"/>
    </source>
</evidence>
<dbReference type="GO" id="GO:0003746">
    <property type="term" value="F:translation elongation factor activity"/>
    <property type="evidence" value="ECO:0007669"/>
    <property type="project" value="UniProtKB-KW"/>
</dbReference>
<dbReference type="Pfam" id="PF00009">
    <property type="entry name" value="GTP_EFTU"/>
    <property type="match status" value="1"/>
</dbReference>
<dbReference type="NCBIfam" id="TIGR00231">
    <property type="entry name" value="small_GTP"/>
    <property type="match status" value="1"/>
</dbReference>
<feature type="binding site" evidence="6">
    <location>
        <begin position="131"/>
        <end position="134"/>
    </location>
    <ligand>
        <name>GTP</name>
        <dbReference type="ChEBI" id="CHEBI:37565"/>
    </ligand>
</feature>
<comment type="catalytic activity">
    <reaction evidence="6">
        <text>GTP + H2O = GDP + phosphate + H(+)</text>
        <dbReference type="Rhea" id="RHEA:19669"/>
        <dbReference type="ChEBI" id="CHEBI:15377"/>
        <dbReference type="ChEBI" id="CHEBI:15378"/>
        <dbReference type="ChEBI" id="CHEBI:37565"/>
        <dbReference type="ChEBI" id="CHEBI:43474"/>
        <dbReference type="ChEBI" id="CHEBI:58189"/>
        <dbReference type="EC" id="3.6.5.n1"/>
    </reaction>
</comment>
<organism evidence="8 9">
    <name type="scientific">Crenobacter cavernae</name>
    <dbReference type="NCBI Taxonomy" id="2290923"/>
    <lineage>
        <taxon>Bacteria</taxon>
        <taxon>Pseudomonadati</taxon>
        <taxon>Pseudomonadota</taxon>
        <taxon>Betaproteobacteria</taxon>
        <taxon>Neisseriales</taxon>
        <taxon>Neisseriaceae</taxon>
        <taxon>Crenobacter</taxon>
    </lineage>
</organism>
<dbReference type="PRINTS" id="PR00315">
    <property type="entry name" value="ELONGATNFCT"/>
</dbReference>
<keyword evidence="6" id="KW-0472">Membrane</keyword>
<dbReference type="PANTHER" id="PTHR43512">
    <property type="entry name" value="TRANSLATION FACTOR GUF1-RELATED"/>
    <property type="match status" value="1"/>
</dbReference>
<dbReference type="InterPro" id="IPR038363">
    <property type="entry name" value="LepA_C_sf"/>
</dbReference>
<evidence type="ECO:0000256" key="2">
    <source>
        <dbReference type="ARBA" id="ARBA00022741"/>
    </source>
</evidence>
<protein>
    <recommendedName>
        <fullName evidence="6">Elongation factor 4</fullName>
        <shortName evidence="6">EF-4</shortName>
        <ecNumber evidence="6">3.6.5.n1</ecNumber>
    </recommendedName>
    <alternativeName>
        <fullName evidence="6">Ribosomal back-translocase LepA</fullName>
    </alternativeName>
</protein>
<gene>
    <name evidence="6" type="primary">lepA</name>
    <name evidence="8" type="ORF">EBB06_07035</name>
</gene>
<dbReference type="Proteomes" id="UP000290682">
    <property type="component" value="Unassembled WGS sequence"/>
</dbReference>
<dbReference type="HAMAP" id="MF_00071">
    <property type="entry name" value="LepA"/>
    <property type="match status" value="1"/>
</dbReference>
<dbReference type="PROSITE" id="PS51722">
    <property type="entry name" value="G_TR_2"/>
    <property type="match status" value="1"/>
</dbReference>
<dbReference type="CDD" id="cd01890">
    <property type="entry name" value="LepA"/>
    <property type="match status" value="1"/>
</dbReference>
<evidence type="ECO:0000256" key="6">
    <source>
        <dbReference type="HAMAP-Rule" id="MF_00071"/>
    </source>
</evidence>
<dbReference type="SUPFAM" id="SSF50447">
    <property type="entry name" value="Translation proteins"/>
    <property type="match status" value="1"/>
</dbReference>
<dbReference type="InterPro" id="IPR000640">
    <property type="entry name" value="EFG_V-like"/>
</dbReference>
<accession>A0ABY0FDM1</accession>
<keyword evidence="5 6" id="KW-0342">GTP-binding</keyword>
<dbReference type="SUPFAM" id="SSF54980">
    <property type="entry name" value="EF-G C-terminal domain-like"/>
    <property type="match status" value="2"/>
</dbReference>
<dbReference type="SMART" id="SM00838">
    <property type="entry name" value="EFG_C"/>
    <property type="match status" value="1"/>
</dbReference>
<evidence type="ECO:0000256" key="5">
    <source>
        <dbReference type="ARBA" id="ARBA00023134"/>
    </source>
</evidence>
<dbReference type="InterPro" id="IPR000795">
    <property type="entry name" value="T_Tr_GTP-bd_dom"/>
</dbReference>
<dbReference type="Pfam" id="PF00679">
    <property type="entry name" value="EFG_C"/>
    <property type="match status" value="1"/>
</dbReference>
<dbReference type="Gene3D" id="3.30.70.870">
    <property type="entry name" value="Elongation Factor G (Translational Gtpase), domain 3"/>
    <property type="match status" value="1"/>
</dbReference>
<dbReference type="EC" id="3.6.5.n1" evidence="6"/>
<dbReference type="InterPro" id="IPR004161">
    <property type="entry name" value="EFTu-like_2"/>
</dbReference>
<dbReference type="Gene3D" id="3.30.70.2570">
    <property type="entry name" value="Elongation factor 4, C-terminal domain"/>
    <property type="match status" value="1"/>
</dbReference>
<dbReference type="PROSITE" id="PS00301">
    <property type="entry name" value="G_TR_1"/>
    <property type="match status" value="1"/>
</dbReference>
<dbReference type="SUPFAM" id="SSF52540">
    <property type="entry name" value="P-loop containing nucleoside triphosphate hydrolases"/>
    <property type="match status" value="1"/>
</dbReference>
<dbReference type="CDD" id="cd03709">
    <property type="entry name" value="lepA_C"/>
    <property type="match status" value="1"/>
</dbReference>
<keyword evidence="4 6" id="KW-0648">Protein biosynthesis</keyword>
<keyword evidence="6" id="KW-1003">Cell membrane</keyword>